<dbReference type="InterPro" id="IPR056488">
    <property type="entry name" value="Zn_ribbon_HMPTM"/>
</dbReference>
<protein>
    <recommendedName>
        <fullName evidence="6">Radical SAM core domain-containing protein</fullName>
    </recommendedName>
</protein>
<evidence type="ECO:0000256" key="2">
    <source>
        <dbReference type="ARBA" id="ARBA00022691"/>
    </source>
</evidence>
<accession>A0A5C6M3X4</accession>
<dbReference type="PANTHER" id="PTHR43306:SF1">
    <property type="entry name" value="7,8-DIHYDRO-6-HYDROXYMETHYLPTERIN DIMETHYLTRANSFERASE"/>
    <property type="match status" value="1"/>
</dbReference>
<sequence>MSGLKLRDHRFLGATSSMCPQCLAVVPAKIVSRNGRVYFRKQCPQHGVREDFVCSDDRWFDRMEYSLPGKVPASFAVTPQRGCPYDCGLCTEHEQHTCVAVLEISTSCNLTCPLCYASSRPGGVHMPVADCQRAIDFLVRYEGRPEILQLSGGEPTIHPQFVEILDYACRQPIDIVMINTNGVRLASDQRLLDELAQRNRRCEVYLQFDGLDEASSQTLRGEPLLETKLRAIEELGRRDIRTILVCTVETDVNTAQLGDIVRFGAERPWITGVSFQPATYVGRCPLPETLERRVTFPDIIKGLADQSQGIWRQADFLPLPCAHPNAHSLAYAYREQGRLTPLTRFIDVQNHLDLLANGITFNRTSAQELIAKFISRQGCGCAGDCGESVAASGPGFPNVLQGGPTGGAMPGSSGNVPLDPETERMAMSFFRRVLSQDLSPSDVFRITTTSFMDAYNFDIRQLMKGCVHHLLPSGHLIPFCAYNLLYRDGHVPLPPLSASAGHPADRELVTLEVPG</sequence>
<evidence type="ECO:0000259" key="6">
    <source>
        <dbReference type="PROSITE" id="PS51918"/>
    </source>
</evidence>
<dbReference type="InterPro" id="IPR007197">
    <property type="entry name" value="rSAM"/>
</dbReference>
<keyword evidence="4" id="KW-0408">Iron</keyword>
<dbReference type="SUPFAM" id="SSF102114">
    <property type="entry name" value="Radical SAM enzymes"/>
    <property type="match status" value="1"/>
</dbReference>
<dbReference type="Proteomes" id="UP000321083">
    <property type="component" value="Unassembled WGS sequence"/>
</dbReference>
<organism evidence="7 8">
    <name type="scientific">Planctomyces bekefii</name>
    <dbReference type="NCBI Taxonomy" id="1653850"/>
    <lineage>
        <taxon>Bacteria</taxon>
        <taxon>Pseudomonadati</taxon>
        <taxon>Planctomycetota</taxon>
        <taxon>Planctomycetia</taxon>
        <taxon>Planctomycetales</taxon>
        <taxon>Planctomycetaceae</taxon>
        <taxon>Planctomyces</taxon>
    </lineage>
</organism>
<gene>
    <name evidence="7" type="ORF">E3A20_21580</name>
</gene>
<name>A0A5C6M3X4_9PLAN</name>
<dbReference type="InterPro" id="IPR013785">
    <property type="entry name" value="Aldolase_TIM"/>
</dbReference>
<evidence type="ECO:0000313" key="8">
    <source>
        <dbReference type="Proteomes" id="UP000321083"/>
    </source>
</evidence>
<dbReference type="InterPro" id="IPR058240">
    <property type="entry name" value="rSAM_sf"/>
</dbReference>
<feature type="domain" description="Radical SAM core" evidence="6">
    <location>
        <begin position="91"/>
        <end position="306"/>
    </location>
</feature>
<dbReference type="PANTHER" id="PTHR43306">
    <property type="entry name" value="7,8-DIHYDRO-6-HYDROXYMETHYLPTERIN DIMETHYLTRANSFERASE"/>
    <property type="match status" value="1"/>
</dbReference>
<dbReference type="GO" id="GO:0051536">
    <property type="term" value="F:iron-sulfur cluster binding"/>
    <property type="evidence" value="ECO:0007669"/>
    <property type="project" value="UniProtKB-KW"/>
</dbReference>
<dbReference type="Gene3D" id="3.20.20.70">
    <property type="entry name" value="Aldolase class I"/>
    <property type="match status" value="1"/>
</dbReference>
<evidence type="ECO:0000313" key="7">
    <source>
        <dbReference type="EMBL" id="TWW08712.1"/>
    </source>
</evidence>
<dbReference type="InterPro" id="IPR034474">
    <property type="entry name" value="Methyltransferase_Class_D"/>
</dbReference>
<evidence type="ECO:0000256" key="5">
    <source>
        <dbReference type="ARBA" id="ARBA00023014"/>
    </source>
</evidence>
<evidence type="ECO:0000256" key="1">
    <source>
        <dbReference type="ARBA" id="ARBA00001966"/>
    </source>
</evidence>
<dbReference type="Pfam" id="PF23545">
    <property type="entry name" value="Zn_ribbon_HMPTM"/>
    <property type="match status" value="1"/>
</dbReference>
<keyword evidence="2" id="KW-0949">S-adenosyl-L-methionine</keyword>
<proteinExistence type="predicted"/>
<dbReference type="EMBL" id="SRHE01000536">
    <property type="protein sequence ID" value="TWW08712.1"/>
    <property type="molecule type" value="Genomic_DNA"/>
</dbReference>
<dbReference type="CDD" id="cd01335">
    <property type="entry name" value="Radical_SAM"/>
    <property type="match status" value="1"/>
</dbReference>
<comment type="caution">
    <text evidence="7">The sequence shown here is derived from an EMBL/GenBank/DDBJ whole genome shotgun (WGS) entry which is preliminary data.</text>
</comment>
<dbReference type="Pfam" id="PF04055">
    <property type="entry name" value="Radical_SAM"/>
    <property type="match status" value="1"/>
</dbReference>
<dbReference type="SFLD" id="SFLDS00029">
    <property type="entry name" value="Radical_SAM"/>
    <property type="match status" value="1"/>
</dbReference>
<comment type="cofactor">
    <cofactor evidence="1">
        <name>[4Fe-4S] cluster</name>
        <dbReference type="ChEBI" id="CHEBI:49883"/>
    </cofactor>
</comment>
<evidence type="ECO:0000256" key="4">
    <source>
        <dbReference type="ARBA" id="ARBA00023004"/>
    </source>
</evidence>
<evidence type="ECO:0000256" key="3">
    <source>
        <dbReference type="ARBA" id="ARBA00022723"/>
    </source>
</evidence>
<reference evidence="7 8" key="1">
    <citation type="submission" date="2019-08" db="EMBL/GenBank/DDBJ databases">
        <title>100 year-old enigma solved: identification of Planctomyces bekefii, the type genus and species of the phylum Planctomycetes.</title>
        <authorList>
            <person name="Svetlana D.N."/>
            <person name="Overmann J."/>
        </authorList>
    </citation>
    <scope>NUCLEOTIDE SEQUENCE [LARGE SCALE GENOMIC DNA]</scope>
    <source>
        <strain evidence="7">Phe10_nw2017</strain>
    </source>
</reference>
<dbReference type="SFLD" id="SFLDG01067">
    <property type="entry name" value="SPASM/twitch_domain_containing"/>
    <property type="match status" value="1"/>
</dbReference>
<dbReference type="AlphaFoldDB" id="A0A5C6M3X4"/>
<dbReference type="SFLD" id="SFLDG01100">
    <property type="entry name" value="methyltransferase_(Class_D)"/>
    <property type="match status" value="1"/>
</dbReference>
<keyword evidence="5" id="KW-0411">Iron-sulfur</keyword>
<dbReference type="GO" id="GO:0046872">
    <property type="term" value="F:metal ion binding"/>
    <property type="evidence" value="ECO:0007669"/>
    <property type="project" value="UniProtKB-KW"/>
</dbReference>
<dbReference type="GO" id="GO:0003824">
    <property type="term" value="F:catalytic activity"/>
    <property type="evidence" value="ECO:0007669"/>
    <property type="project" value="InterPro"/>
</dbReference>
<reference evidence="7 8" key="2">
    <citation type="submission" date="2019-08" db="EMBL/GenBank/DDBJ databases">
        <authorList>
            <person name="Henke P."/>
        </authorList>
    </citation>
    <scope>NUCLEOTIDE SEQUENCE [LARGE SCALE GENOMIC DNA]</scope>
    <source>
        <strain evidence="7">Phe10_nw2017</strain>
    </source>
</reference>
<keyword evidence="8" id="KW-1185">Reference proteome</keyword>
<dbReference type="PROSITE" id="PS51918">
    <property type="entry name" value="RADICAL_SAM"/>
    <property type="match status" value="1"/>
</dbReference>
<keyword evidence="3" id="KW-0479">Metal-binding</keyword>